<dbReference type="EMBL" id="AP022843">
    <property type="protein sequence ID" value="BCB09240.1"/>
    <property type="molecule type" value="Genomic_DNA"/>
</dbReference>
<evidence type="ECO:0000313" key="2">
    <source>
        <dbReference type="EMBL" id="BCB09240.1"/>
    </source>
</evidence>
<evidence type="ECO:0000256" key="1">
    <source>
        <dbReference type="SAM" id="Phobius"/>
    </source>
</evidence>
<gene>
    <name evidence="2" type="ORF">HHSLTHF2_31300</name>
</gene>
<dbReference type="Proteomes" id="UP000502259">
    <property type="component" value="Chromosome"/>
</dbReference>
<organism evidence="2 3">
    <name type="scientific">Halomonas hydrothermalis</name>
    <dbReference type="NCBI Taxonomy" id="115561"/>
    <lineage>
        <taxon>Bacteria</taxon>
        <taxon>Pseudomonadati</taxon>
        <taxon>Pseudomonadota</taxon>
        <taxon>Gammaproteobacteria</taxon>
        <taxon>Oceanospirillales</taxon>
        <taxon>Halomonadaceae</taxon>
        <taxon>Halomonas</taxon>
    </lineage>
</organism>
<name>A0A6F8U8H7_9GAMM</name>
<feature type="transmembrane region" description="Helical" evidence="1">
    <location>
        <begin position="45"/>
        <end position="62"/>
    </location>
</feature>
<keyword evidence="1" id="KW-0472">Membrane</keyword>
<keyword evidence="3" id="KW-1185">Reference proteome</keyword>
<dbReference type="AlphaFoldDB" id="A0A6F8U8H7"/>
<keyword evidence="1" id="KW-0812">Transmembrane</keyword>
<accession>A0A6F8U8H7</accession>
<proteinExistence type="predicted"/>
<protein>
    <recommendedName>
        <fullName evidence="4">CPBP family intramembrane metalloprotease</fullName>
    </recommendedName>
</protein>
<sequence>MIDGIIAQRLAHPWRGWVRVFIGVEFNNLFAGLLTWHIGGKLPNSWTPVLAHAGNLIILMLIPHGHPMAARAQAFK</sequence>
<keyword evidence="1" id="KW-1133">Transmembrane helix</keyword>
<evidence type="ECO:0000313" key="3">
    <source>
        <dbReference type="Proteomes" id="UP000502259"/>
    </source>
</evidence>
<feature type="transmembrane region" description="Helical" evidence="1">
    <location>
        <begin position="20"/>
        <end position="39"/>
    </location>
</feature>
<reference evidence="2 3" key="1">
    <citation type="submission" date="2020-03" db="EMBL/GenBank/DDBJ databases">
        <title>Complete Genome Sequence of Halomonas hydrothermalis Strain Slthf2, Halophilic Bacterium Isolated from Deep-Sea Hydrothermal-Vent Environments.</title>
        <authorList>
            <person name="Takeyama N."/>
            <person name="Huang M."/>
            <person name="Sato K."/>
            <person name="Galipon J."/>
            <person name="Arakawa K."/>
        </authorList>
    </citation>
    <scope>NUCLEOTIDE SEQUENCE [LARGE SCALE GENOMIC DNA]</scope>
    <source>
        <strain evidence="2 3">Slthf2</strain>
    </source>
</reference>
<evidence type="ECO:0008006" key="4">
    <source>
        <dbReference type="Google" id="ProtNLM"/>
    </source>
</evidence>